<name>A0ABQ3IX77_9GAMM</name>
<dbReference type="EMBL" id="BNAH01000011">
    <property type="protein sequence ID" value="GHE95820.1"/>
    <property type="molecule type" value="Genomic_DNA"/>
</dbReference>
<dbReference type="PANTHER" id="PTHR45138">
    <property type="entry name" value="REGULATORY COMPONENTS OF SENSORY TRANSDUCTION SYSTEM"/>
    <property type="match status" value="1"/>
</dbReference>
<dbReference type="PANTHER" id="PTHR45138:SF9">
    <property type="entry name" value="DIGUANYLATE CYCLASE DGCM-RELATED"/>
    <property type="match status" value="1"/>
</dbReference>
<dbReference type="PROSITE" id="PS50887">
    <property type="entry name" value="GGDEF"/>
    <property type="match status" value="1"/>
</dbReference>
<dbReference type="Gene3D" id="3.30.70.270">
    <property type="match status" value="1"/>
</dbReference>
<organism evidence="5 6">
    <name type="scientific">Thalassotalea profundi</name>
    <dbReference type="NCBI Taxonomy" id="2036687"/>
    <lineage>
        <taxon>Bacteria</taxon>
        <taxon>Pseudomonadati</taxon>
        <taxon>Pseudomonadota</taxon>
        <taxon>Gammaproteobacteria</taxon>
        <taxon>Alteromonadales</taxon>
        <taxon>Colwelliaceae</taxon>
        <taxon>Thalassotalea</taxon>
    </lineage>
</organism>
<evidence type="ECO:0000256" key="1">
    <source>
        <dbReference type="ARBA" id="ARBA00012528"/>
    </source>
</evidence>
<dbReference type="NCBIfam" id="TIGR00254">
    <property type="entry name" value="GGDEF"/>
    <property type="match status" value="1"/>
</dbReference>
<sequence length="299" mass="33819">MNFSLLAQHNHLISIVFGVVSIAFSLSFGLGDLKAWADISWLDVVGEGGIAVLTLVWVFFLLVSRPPGRVTRLLTLGLSCYMFSALLDMFDEFVHYADASAWLSMIESIPALMGMVVMTWGLYLWHQEQLILNTQLQRREVSLREHDQVDFITKLYRADYMRGQIANLLKSPETANFSIVMLDMDDFDLFNRLYGVSEGDRLLREISELILMNLRQSDLACRYAGDRFILLLLDTDLELANEIAEQIRAAVKHLAFKTKSKGNAVYHTLTFAADIAQSGDKVDSIIGRVNRQLDLCKEG</sequence>
<evidence type="ECO:0000313" key="6">
    <source>
        <dbReference type="Proteomes" id="UP000626370"/>
    </source>
</evidence>
<evidence type="ECO:0000256" key="3">
    <source>
        <dbReference type="SAM" id="Phobius"/>
    </source>
</evidence>
<dbReference type="InterPro" id="IPR050469">
    <property type="entry name" value="Diguanylate_Cyclase"/>
</dbReference>
<feature type="domain" description="GGDEF" evidence="4">
    <location>
        <begin position="175"/>
        <end position="299"/>
    </location>
</feature>
<accession>A0ABQ3IX77</accession>
<dbReference type="InterPro" id="IPR000160">
    <property type="entry name" value="GGDEF_dom"/>
</dbReference>
<feature type="transmembrane region" description="Helical" evidence="3">
    <location>
        <begin position="42"/>
        <end position="63"/>
    </location>
</feature>
<gene>
    <name evidence="5" type="ORF">GCM10011501_26740</name>
</gene>
<dbReference type="Pfam" id="PF00990">
    <property type="entry name" value="GGDEF"/>
    <property type="match status" value="1"/>
</dbReference>
<keyword evidence="6" id="KW-1185">Reference proteome</keyword>
<feature type="transmembrane region" description="Helical" evidence="3">
    <location>
        <begin position="70"/>
        <end position="90"/>
    </location>
</feature>
<reference evidence="6" key="1">
    <citation type="journal article" date="2019" name="Int. J. Syst. Evol. Microbiol.">
        <title>The Global Catalogue of Microorganisms (GCM) 10K type strain sequencing project: providing services to taxonomists for standard genome sequencing and annotation.</title>
        <authorList>
            <consortium name="The Broad Institute Genomics Platform"/>
            <consortium name="The Broad Institute Genome Sequencing Center for Infectious Disease"/>
            <person name="Wu L."/>
            <person name="Ma J."/>
        </authorList>
    </citation>
    <scope>NUCLEOTIDE SEQUENCE [LARGE SCALE GENOMIC DNA]</scope>
    <source>
        <strain evidence="6">CGMCC 1.15922</strain>
    </source>
</reference>
<dbReference type="SUPFAM" id="SSF55073">
    <property type="entry name" value="Nucleotide cyclase"/>
    <property type="match status" value="1"/>
</dbReference>
<feature type="transmembrane region" description="Helical" evidence="3">
    <location>
        <begin position="12"/>
        <end position="30"/>
    </location>
</feature>
<dbReference type="CDD" id="cd01949">
    <property type="entry name" value="GGDEF"/>
    <property type="match status" value="1"/>
</dbReference>
<evidence type="ECO:0000259" key="4">
    <source>
        <dbReference type="PROSITE" id="PS50887"/>
    </source>
</evidence>
<keyword evidence="3" id="KW-0812">Transmembrane</keyword>
<keyword evidence="3" id="KW-0472">Membrane</keyword>
<evidence type="ECO:0000256" key="2">
    <source>
        <dbReference type="ARBA" id="ARBA00034247"/>
    </source>
</evidence>
<dbReference type="Proteomes" id="UP000626370">
    <property type="component" value="Unassembled WGS sequence"/>
</dbReference>
<dbReference type="InterPro" id="IPR043128">
    <property type="entry name" value="Rev_trsase/Diguanyl_cyclase"/>
</dbReference>
<protein>
    <recommendedName>
        <fullName evidence="1">diguanylate cyclase</fullName>
        <ecNumber evidence="1">2.7.7.65</ecNumber>
    </recommendedName>
</protein>
<dbReference type="InterPro" id="IPR029787">
    <property type="entry name" value="Nucleotide_cyclase"/>
</dbReference>
<comment type="caution">
    <text evidence="5">The sequence shown here is derived from an EMBL/GenBank/DDBJ whole genome shotgun (WGS) entry which is preliminary data.</text>
</comment>
<dbReference type="SMART" id="SM00267">
    <property type="entry name" value="GGDEF"/>
    <property type="match status" value="1"/>
</dbReference>
<dbReference type="RefSeq" id="WP_189378757.1">
    <property type="nucleotide sequence ID" value="NZ_BNAH01000011.1"/>
</dbReference>
<keyword evidence="3" id="KW-1133">Transmembrane helix</keyword>
<feature type="transmembrane region" description="Helical" evidence="3">
    <location>
        <begin position="102"/>
        <end position="125"/>
    </location>
</feature>
<evidence type="ECO:0000313" key="5">
    <source>
        <dbReference type="EMBL" id="GHE95820.1"/>
    </source>
</evidence>
<dbReference type="EC" id="2.7.7.65" evidence="1"/>
<comment type="catalytic activity">
    <reaction evidence="2">
        <text>2 GTP = 3',3'-c-di-GMP + 2 diphosphate</text>
        <dbReference type="Rhea" id="RHEA:24898"/>
        <dbReference type="ChEBI" id="CHEBI:33019"/>
        <dbReference type="ChEBI" id="CHEBI:37565"/>
        <dbReference type="ChEBI" id="CHEBI:58805"/>
        <dbReference type="EC" id="2.7.7.65"/>
    </reaction>
</comment>
<proteinExistence type="predicted"/>